<comment type="similarity">
    <text evidence="2">Belongs to the G-protein coupled receptor 1 family.</text>
</comment>
<feature type="domain" description="G-protein coupled receptors family 1 profile" evidence="10">
    <location>
        <begin position="43"/>
        <end position="304"/>
    </location>
</feature>
<protein>
    <submittedName>
        <fullName evidence="12">CSON001565 protein</fullName>
    </submittedName>
</protein>
<evidence type="ECO:0000256" key="8">
    <source>
        <dbReference type="ARBA" id="ARBA00023224"/>
    </source>
</evidence>
<dbReference type="Gene3D" id="1.20.1070.10">
    <property type="entry name" value="Rhodopsin 7-helix transmembrane proteins"/>
    <property type="match status" value="1"/>
</dbReference>
<evidence type="ECO:0000256" key="2">
    <source>
        <dbReference type="ARBA" id="ARBA00010663"/>
    </source>
</evidence>
<feature type="transmembrane region" description="Helical" evidence="9">
    <location>
        <begin position="191"/>
        <end position="219"/>
    </location>
</feature>
<dbReference type="AlphaFoldDB" id="A0A336LRQ1"/>
<evidence type="ECO:0000256" key="3">
    <source>
        <dbReference type="ARBA" id="ARBA00022692"/>
    </source>
</evidence>
<dbReference type="VEuPathDB" id="VectorBase:CSON001565"/>
<dbReference type="PROSITE" id="PS50262">
    <property type="entry name" value="G_PROTEIN_RECEP_F1_2"/>
    <property type="match status" value="1"/>
</dbReference>
<dbReference type="OMA" id="WDFPAER"/>
<evidence type="ECO:0000256" key="6">
    <source>
        <dbReference type="ARBA" id="ARBA00023136"/>
    </source>
</evidence>
<evidence type="ECO:0000256" key="9">
    <source>
        <dbReference type="SAM" id="Phobius"/>
    </source>
</evidence>
<keyword evidence="5" id="KW-0297">G-protein coupled receptor</keyword>
<dbReference type="EMBL" id="UFQS01000124">
    <property type="protein sequence ID" value="SSX00095.1"/>
    <property type="molecule type" value="Genomic_DNA"/>
</dbReference>
<dbReference type="EMBL" id="UFQT01000124">
    <property type="protein sequence ID" value="SSX20475.1"/>
    <property type="molecule type" value="Genomic_DNA"/>
</dbReference>
<feature type="transmembrane region" description="Helical" evidence="9">
    <location>
        <begin position="105"/>
        <end position="126"/>
    </location>
</feature>
<accession>A0A336LRQ1</accession>
<dbReference type="PANTHER" id="PTHR45695:SF15">
    <property type="entry name" value="OPSIN RH2"/>
    <property type="match status" value="1"/>
</dbReference>
<keyword evidence="8" id="KW-0807">Transducer</keyword>
<organism evidence="12">
    <name type="scientific">Culicoides sonorensis</name>
    <name type="common">Biting midge</name>
    <dbReference type="NCBI Taxonomy" id="179676"/>
    <lineage>
        <taxon>Eukaryota</taxon>
        <taxon>Metazoa</taxon>
        <taxon>Ecdysozoa</taxon>
        <taxon>Arthropoda</taxon>
        <taxon>Hexapoda</taxon>
        <taxon>Insecta</taxon>
        <taxon>Pterygota</taxon>
        <taxon>Neoptera</taxon>
        <taxon>Endopterygota</taxon>
        <taxon>Diptera</taxon>
        <taxon>Nematocera</taxon>
        <taxon>Chironomoidea</taxon>
        <taxon>Ceratopogonidae</taxon>
        <taxon>Ceratopogoninae</taxon>
        <taxon>Culicoides</taxon>
        <taxon>Monoculicoides</taxon>
    </lineage>
</organism>
<comment type="subcellular location">
    <subcellularLocation>
        <location evidence="1">Membrane</location>
        <topology evidence="1">Multi-pass membrane protein</topology>
    </subcellularLocation>
</comment>
<evidence type="ECO:0000256" key="5">
    <source>
        <dbReference type="ARBA" id="ARBA00023040"/>
    </source>
</evidence>
<feature type="transmembrane region" description="Helical" evidence="9">
    <location>
        <begin position="147"/>
        <end position="171"/>
    </location>
</feature>
<reference evidence="12" key="2">
    <citation type="submission" date="2018-07" db="EMBL/GenBank/DDBJ databases">
        <authorList>
            <person name="Quirk P.G."/>
            <person name="Krulwich T.A."/>
        </authorList>
    </citation>
    <scope>NUCLEOTIDE SEQUENCE</scope>
</reference>
<feature type="transmembrane region" description="Helical" evidence="9">
    <location>
        <begin position="64"/>
        <end position="85"/>
    </location>
</feature>
<keyword evidence="6 9" id="KW-0472">Membrane</keyword>
<evidence type="ECO:0000313" key="11">
    <source>
        <dbReference type="EMBL" id="SSX00095.1"/>
    </source>
</evidence>
<dbReference type="PRINTS" id="PR00237">
    <property type="entry name" value="GPCRRHODOPSN"/>
</dbReference>
<sequence>MENYSFDTTQWNFPNVIWIRNSNDEILLKVVTLIPVVIFGITGNSILLLIIAKNRSLRNMPTNILIANMAVADLVTLAICPLLFLFHDSYQNYILGAYGCRLEGFVQGAFLITSVINLCGISFDRISAIVMPLNMDSLRFTVTRAKIFAVLSWILGLGLALPLSIFRHFVVRQWKNFTEKFCAENVVILSVYWHVIIATLVWIPLSLMIISYTAIFLKLNYYEKQLLKRETPISVSYKKKISKTLFIVLVTFVLLRLPFTMLVFIREQKLQKSEMNQIDGTFYLLWYMAHYMIFVNAAVNPVIYGLMNGNFRRAFAQTKFCVSCHCNKNHDITTGNDHANVKVRFVFYEEPLHLTLEPREPCTGLECERTRQIFTVQ</sequence>
<keyword evidence="4 9" id="KW-1133">Transmembrane helix</keyword>
<name>A0A336LRQ1_CULSO</name>
<dbReference type="InterPro" id="IPR000276">
    <property type="entry name" value="GPCR_Rhodpsn"/>
</dbReference>
<gene>
    <name evidence="12" type="primary">CSON001565</name>
</gene>
<proteinExistence type="inferred from homology"/>
<dbReference type="SUPFAM" id="SSF81321">
    <property type="entry name" value="Family A G protein-coupled receptor-like"/>
    <property type="match status" value="1"/>
</dbReference>
<evidence type="ECO:0000256" key="4">
    <source>
        <dbReference type="ARBA" id="ARBA00022989"/>
    </source>
</evidence>
<evidence type="ECO:0000256" key="7">
    <source>
        <dbReference type="ARBA" id="ARBA00023170"/>
    </source>
</evidence>
<dbReference type="InterPro" id="IPR017452">
    <property type="entry name" value="GPCR_Rhodpsn_7TM"/>
</dbReference>
<evidence type="ECO:0000313" key="12">
    <source>
        <dbReference type="EMBL" id="SSX20475.1"/>
    </source>
</evidence>
<feature type="transmembrane region" description="Helical" evidence="9">
    <location>
        <begin position="285"/>
        <end position="307"/>
    </location>
</feature>
<keyword evidence="7" id="KW-0675">Receptor</keyword>
<evidence type="ECO:0000256" key="1">
    <source>
        <dbReference type="ARBA" id="ARBA00004141"/>
    </source>
</evidence>
<dbReference type="Pfam" id="PF00001">
    <property type="entry name" value="7tm_1"/>
    <property type="match status" value="1"/>
</dbReference>
<dbReference type="GO" id="GO:0005886">
    <property type="term" value="C:plasma membrane"/>
    <property type="evidence" value="ECO:0007669"/>
    <property type="project" value="TreeGrafter"/>
</dbReference>
<dbReference type="PANTHER" id="PTHR45695">
    <property type="entry name" value="LEUCOKININ RECEPTOR-RELATED"/>
    <property type="match status" value="1"/>
</dbReference>
<reference evidence="11" key="1">
    <citation type="submission" date="2018-04" db="EMBL/GenBank/DDBJ databases">
        <authorList>
            <person name="Go L.Y."/>
            <person name="Mitchell J.A."/>
        </authorList>
    </citation>
    <scope>NUCLEOTIDE SEQUENCE</scope>
    <source>
        <tissue evidence="11">Whole organism</tissue>
    </source>
</reference>
<evidence type="ECO:0000259" key="10">
    <source>
        <dbReference type="PROSITE" id="PS50262"/>
    </source>
</evidence>
<feature type="transmembrane region" description="Helical" evidence="9">
    <location>
        <begin position="26"/>
        <end position="52"/>
    </location>
</feature>
<keyword evidence="3 9" id="KW-0812">Transmembrane</keyword>
<feature type="transmembrane region" description="Helical" evidence="9">
    <location>
        <begin position="245"/>
        <end position="265"/>
    </location>
</feature>
<dbReference type="GO" id="GO:0004930">
    <property type="term" value="F:G protein-coupled receptor activity"/>
    <property type="evidence" value="ECO:0007669"/>
    <property type="project" value="UniProtKB-KW"/>
</dbReference>